<evidence type="ECO:0000259" key="8">
    <source>
        <dbReference type="Pfam" id="PF03900"/>
    </source>
</evidence>
<evidence type="ECO:0000256" key="1">
    <source>
        <dbReference type="ARBA" id="ARBA00002869"/>
    </source>
</evidence>
<dbReference type="Gene3D" id="3.40.190.10">
    <property type="entry name" value="Periplasmic binding protein-like II"/>
    <property type="match status" value="2"/>
</dbReference>
<comment type="subunit">
    <text evidence="6">Monomer.</text>
</comment>
<sequence>MRKIIVGSRSSKLAMTQTKWVIDQLKQAGAPYEFEIKNIITKGDRILDVTLSKVGGKGLFVKEIEQQMIDEEIDFAVHSMKDLPSELPDGLIIGATPARVDARDALITKTGEGLASLPEGAVVGTSSLRRGSQLLKLRPDLKIESIRGNIDTRLDKLKNGSFDGILLAAAGLQRMGWSEDVVSEYLSTDDMIPAVGQGILGIECRAHDQEVRDLLHLIHDQMTEKVAYAERAFLAAIEGSCHVPVGGFATINEDLSTTLVGFIGSVDGEQILLERESGLDPMQLGQDVAERLLASGGREILATLPDDL</sequence>
<dbReference type="PRINTS" id="PR00151">
    <property type="entry name" value="PORPHBDMNASE"/>
</dbReference>
<dbReference type="NCBIfam" id="TIGR00212">
    <property type="entry name" value="hemC"/>
    <property type="match status" value="1"/>
</dbReference>
<dbReference type="GO" id="GO:0004418">
    <property type="term" value="F:hydroxymethylbilane synthase activity"/>
    <property type="evidence" value="ECO:0007669"/>
    <property type="project" value="UniProtKB-EC"/>
</dbReference>
<comment type="cofactor">
    <cofactor evidence="6">
        <name>dipyrromethane</name>
        <dbReference type="ChEBI" id="CHEBI:60342"/>
    </cofactor>
    <text evidence="6">Binds 1 dipyrromethane group covalently.</text>
</comment>
<evidence type="ECO:0000259" key="7">
    <source>
        <dbReference type="Pfam" id="PF01379"/>
    </source>
</evidence>
<evidence type="ECO:0000256" key="2">
    <source>
        <dbReference type="ARBA" id="ARBA00005638"/>
    </source>
</evidence>
<dbReference type="PIRSF" id="PIRSF001438">
    <property type="entry name" value="4pyrrol_synth_OHMeBilane_synth"/>
    <property type="match status" value="1"/>
</dbReference>
<dbReference type="GeneID" id="88812378"/>
<keyword evidence="10" id="KW-1185">Reference proteome</keyword>
<dbReference type="EMBL" id="CP075897">
    <property type="protein sequence ID" value="QWB29278.1"/>
    <property type="molecule type" value="Genomic_DNA"/>
</dbReference>
<name>A0ABX8G6Z9_EXIAC</name>
<dbReference type="PROSITE" id="PS00533">
    <property type="entry name" value="PORPHOBILINOGEN_DEAM"/>
    <property type="match status" value="1"/>
</dbReference>
<comment type="catalytic activity">
    <reaction evidence="5 6">
        <text>4 porphobilinogen + H2O = hydroxymethylbilane + 4 NH4(+)</text>
        <dbReference type="Rhea" id="RHEA:13185"/>
        <dbReference type="ChEBI" id="CHEBI:15377"/>
        <dbReference type="ChEBI" id="CHEBI:28938"/>
        <dbReference type="ChEBI" id="CHEBI:57845"/>
        <dbReference type="ChEBI" id="CHEBI:58126"/>
        <dbReference type="EC" id="2.5.1.61"/>
    </reaction>
</comment>
<evidence type="ECO:0000313" key="9">
    <source>
        <dbReference type="EMBL" id="QWB29278.1"/>
    </source>
</evidence>
<evidence type="ECO:0000256" key="6">
    <source>
        <dbReference type="HAMAP-Rule" id="MF_00260"/>
    </source>
</evidence>
<dbReference type="InterPro" id="IPR022417">
    <property type="entry name" value="Porphobilin_deaminase_N"/>
</dbReference>
<proteinExistence type="inferred from homology"/>
<accession>A0ABX8G6Z9</accession>
<evidence type="ECO:0000256" key="3">
    <source>
        <dbReference type="ARBA" id="ARBA00022679"/>
    </source>
</evidence>
<protein>
    <recommendedName>
        <fullName evidence="6">Porphobilinogen deaminase</fullName>
        <shortName evidence="6">PBG</shortName>
        <ecNumber evidence="6">2.5.1.61</ecNumber>
    </recommendedName>
    <alternativeName>
        <fullName evidence="6">Hydroxymethylbilane synthase</fullName>
        <shortName evidence="6">HMBS</shortName>
    </alternativeName>
    <alternativeName>
        <fullName evidence="6">Pre-uroporphyrinogen synthase</fullName>
    </alternativeName>
</protein>
<evidence type="ECO:0000256" key="4">
    <source>
        <dbReference type="ARBA" id="ARBA00023244"/>
    </source>
</evidence>
<dbReference type="Gene3D" id="3.30.160.40">
    <property type="entry name" value="Porphobilinogen deaminase, C-terminal domain"/>
    <property type="match status" value="1"/>
</dbReference>
<dbReference type="HAMAP" id="MF_00260">
    <property type="entry name" value="Porphobil_deam"/>
    <property type="match status" value="1"/>
</dbReference>
<dbReference type="Pfam" id="PF01379">
    <property type="entry name" value="Porphobil_deam"/>
    <property type="match status" value="1"/>
</dbReference>
<dbReference type="PANTHER" id="PTHR11557">
    <property type="entry name" value="PORPHOBILINOGEN DEAMINASE"/>
    <property type="match status" value="1"/>
</dbReference>
<comment type="miscellaneous">
    <text evidence="6">The porphobilinogen subunits are added to the dipyrromethane group.</text>
</comment>
<dbReference type="PANTHER" id="PTHR11557:SF0">
    <property type="entry name" value="PORPHOBILINOGEN DEAMINASE"/>
    <property type="match status" value="1"/>
</dbReference>
<gene>
    <name evidence="6 9" type="primary">hemC</name>
    <name evidence="9" type="ORF">KKI46_11845</name>
</gene>
<keyword evidence="3 6" id="KW-0808">Transferase</keyword>
<comment type="similarity">
    <text evidence="2 6">Belongs to the HMBS family.</text>
</comment>
<feature type="domain" description="Porphobilinogen deaminase N-terminal" evidence="7">
    <location>
        <begin position="4"/>
        <end position="212"/>
    </location>
</feature>
<dbReference type="InterPro" id="IPR022418">
    <property type="entry name" value="Porphobilinogen_deaminase_C"/>
</dbReference>
<dbReference type="EC" id="2.5.1.61" evidence="6"/>
<feature type="modified residue" description="S-(dipyrrolylmethanemethyl)cysteine" evidence="6">
    <location>
        <position position="241"/>
    </location>
</feature>
<dbReference type="InterPro" id="IPR022419">
    <property type="entry name" value="Porphobilin_deaminase_cofac_BS"/>
</dbReference>
<dbReference type="SUPFAM" id="SSF53850">
    <property type="entry name" value="Periplasmic binding protein-like II"/>
    <property type="match status" value="1"/>
</dbReference>
<dbReference type="SUPFAM" id="SSF54782">
    <property type="entry name" value="Porphobilinogen deaminase (hydroxymethylbilane synthase), C-terminal domain"/>
    <property type="match status" value="1"/>
</dbReference>
<dbReference type="RefSeq" id="WP_029342278.1">
    <property type="nucleotide sequence ID" value="NZ_CP075897.1"/>
</dbReference>
<evidence type="ECO:0000313" key="10">
    <source>
        <dbReference type="Proteomes" id="UP000679498"/>
    </source>
</evidence>
<evidence type="ECO:0000256" key="5">
    <source>
        <dbReference type="ARBA" id="ARBA00048169"/>
    </source>
</evidence>
<dbReference type="CDD" id="cd13646">
    <property type="entry name" value="PBP2_EcHMBS_like"/>
    <property type="match status" value="1"/>
</dbReference>
<dbReference type="Proteomes" id="UP000679498">
    <property type="component" value="Chromosome"/>
</dbReference>
<feature type="domain" description="Porphobilinogen deaminase C-terminal" evidence="8">
    <location>
        <begin position="228"/>
        <end position="293"/>
    </location>
</feature>
<dbReference type="InterPro" id="IPR000860">
    <property type="entry name" value="HemC"/>
</dbReference>
<keyword evidence="4 6" id="KW-0627">Porphyrin biosynthesis</keyword>
<reference evidence="9 10" key="1">
    <citation type="submission" date="2021-05" db="EMBL/GenBank/DDBJ databases">
        <title>Biocontrol using Exiguobacterium acetylicum SI17 against litchi downy blight caused by Peronophythora litchii.</title>
        <authorList>
            <person name="Zheng L."/>
        </authorList>
    </citation>
    <scope>NUCLEOTIDE SEQUENCE [LARGE SCALE GENOMIC DNA]</scope>
    <source>
        <strain evidence="9 10">SI17</strain>
    </source>
</reference>
<comment type="function">
    <text evidence="1 6">Tetrapolymerization of the monopyrrole PBG into the hydroxymethylbilane pre-uroporphyrinogen in several discrete steps.</text>
</comment>
<dbReference type="InterPro" id="IPR036803">
    <property type="entry name" value="Porphobilinogen_deaminase_C_sf"/>
</dbReference>
<dbReference type="Pfam" id="PF03900">
    <property type="entry name" value="Porphobil_deamC"/>
    <property type="match status" value="1"/>
</dbReference>
<organism evidence="9 10">
    <name type="scientific">Exiguobacterium acetylicum</name>
    <name type="common">Brevibacterium acetylicum</name>
    <dbReference type="NCBI Taxonomy" id="41170"/>
    <lineage>
        <taxon>Bacteria</taxon>
        <taxon>Bacillati</taxon>
        <taxon>Bacillota</taxon>
        <taxon>Bacilli</taxon>
        <taxon>Bacillales</taxon>
        <taxon>Bacillales Family XII. Incertae Sedis</taxon>
        <taxon>Exiguobacterium</taxon>
    </lineage>
</organism>